<feature type="signal peptide" evidence="16">
    <location>
        <begin position="1"/>
        <end position="21"/>
    </location>
</feature>
<evidence type="ECO:0000256" key="15">
    <source>
        <dbReference type="SAM" id="Phobius"/>
    </source>
</evidence>
<evidence type="ECO:0000313" key="18">
    <source>
        <dbReference type="Proteomes" id="UP000314982"/>
    </source>
</evidence>
<accession>A0A4W5KM52</accession>
<keyword evidence="13" id="KW-0449">Lipoprotein</keyword>
<evidence type="ECO:0000256" key="9">
    <source>
        <dbReference type="ARBA" id="ARBA00023136"/>
    </source>
</evidence>
<keyword evidence="7" id="KW-1043">Host membrane</keyword>
<dbReference type="Proteomes" id="UP000314982">
    <property type="component" value="Unassembled WGS sequence"/>
</dbReference>
<dbReference type="Pfam" id="PF00429">
    <property type="entry name" value="TLV_coat"/>
    <property type="match status" value="1"/>
</dbReference>
<keyword evidence="11" id="KW-1015">Disulfide bond</keyword>
<feature type="chain" id="PRO_5021364062" description="Envelope protein" evidence="16">
    <location>
        <begin position="22"/>
        <end position="645"/>
    </location>
</feature>
<evidence type="ECO:0000256" key="8">
    <source>
        <dbReference type="ARBA" id="ARBA00022989"/>
    </source>
</evidence>
<keyword evidence="12" id="KW-0325">Glycoprotein</keyword>
<evidence type="ECO:0000256" key="6">
    <source>
        <dbReference type="ARBA" id="ARBA00022692"/>
    </source>
</evidence>
<evidence type="ECO:0008006" key="19">
    <source>
        <dbReference type="Google" id="ProtNLM"/>
    </source>
</evidence>
<keyword evidence="9 15" id="KW-0472">Membrane</keyword>
<evidence type="ECO:0000313" key="17">
    <source>
        <dbReference type="Ensembl" id="ENSHHUP00000013051.1"/>
    </source>
</evidence>
<evidence type="ECO:0000256" key="16">
    <source>
        <dbReference type="SAM" id="SignalP"/>
    </source>
</evidence>
<feature type="transmembrane region" description="Helical" evidence="15">
    <location>
        <begin position="588"/>
        <end position="609"/>
    </location>
</feature>
<sequence length="645" mass="71488">MGWPNLLWVFALMGILGPITGRGKIVIVLQEGESQVVILEPCKLWSWRNGARRIGAICLSHTCVGPSLAPYAKYQPTYLCNGEWCPYWDYMITNVGKLWEWRRKFPYSIGDPSKVERFSLIWRSPGKEMCKGDEILLTIKSIKFSDAGTYTLGQEGAGQDMMGMFTLKVQSKPQRSQTNPSRAPSSTNASSVSLSPPTEVQNPVQVMNVRDMSENEQLGTETGYDGGDNMWLSYMRYTDRTLNRQDCVICGHARPVLATHPFALGEGEGWLCVLKGFYEVKPNSTLCSSLSLVFPTVPPHQAPLGVKSYGGNYSCVIGTGSGRNYGSLPVTDCANTVTINDTWPVEGMNQTSGLADVWWMCGPKRTLTPVLRGNWQGTCALASLIIPLTIIDISADKLLGTVPEGVIEEYVHNRRKRSAPWEGDSHSDIHTKMLGVPVGIPPDFQALSRNDGLWHLFPFIGPAIVDARQTAWINYIYYNQQRFVNFSRTALTGMAEQLEATSRVARQNRLALDMILASQGGVCKMFGDQCCTFIPNNTSPDGSISKALIGLDKLSEEMKGWAGVEEGAPFSWLGEWFGKYSSLVVTGFLTLIIACMFMMCCMTFFFSCLKKSVSSTYLMPLLGEDEEGEESFQGEMDAMTYEEPE</sequence>
<evidence type="ECO:0000256" key="10">
    <source>
        <dbReference type="ARBA" id="ARBA00023139"/>
    </source>
</evidence>
<keyword evidence="16" id="KW-0732">Signal</keyword>
<evidence type="ECO:0000256" key="5">
    <source>
        <dbReference type="ARBA" id="ARBA00022581"/>
    </source>
</evidence>
<evidence type="ECO:0000256" key="4">
    <source>
        <dbReference type="ARBA" id="ARBA00022511"/>
    </source>
</evidence>
<evidence type="ECO:0000256" key="12">
    <source>
        <dbReference type="ARBA" id="ARBA00023180"/>
    </source>
</evidence>
<keyword evidence="18" id="KW-1185">Reference proteome</keyword>
<reference evidence="17" key="3">
    <citation type="submission" date="2025-09" db="UniProtKB">
        <authorList>
            <consortium name="Ensembl"/>
        </authorList>
    </citation>
    <scope>IDENTIFICATION</scope>
</reference>
<dbReference type="GeneTree" id="ENSGT00530000064449"/>
<dbReference type="SUPFAM" id="SSF58069">
    <property type="entry name" value="Virus ectodomain"/>
    <property type="match status" value="1"/>
</dbReference>
<keyword evidence="10" id="KW-0564">Palmitate</keyword>
<evidence type="ECO:0000256" key="14">
    <source>
        <dbReference type="SAM" id="MobiDB-lite"/>
    </source>
</evidence>
<evidence type="ECO:0000256" key="13">
    <source>
        <dbReference type="ARBA" id="ARBA00023288"/>
    </source>
</evidence>
<dbReference type="AlphaFoldDB" id="A0A4W5KM52"/>
<feature type="region of interest" description="Disordered" evidence="14">
    <location>
        <begin position="169"/>
        <end position="201"/>
    </location>
</feature>
<reference evidence="17" key="2">
    <citation type="submission" date="2025-08" db="UniProtKB">
        <authorList>
            <consortium name="Ensembl"/>
        </authorList>
    </citation>
    <scope>IDENTIFICATION</scope>
</reference>
<keyword evidence="5" id="KW-0945">Host-virus interaction</keyword>
<feature type="region of interest" description="Disordered" evidence="14">
    <location>
        <begin position="626"/>
        <end position="645"/>
    </location>
</feature>
<keyword evidence="6 15" id="KW-0812">Transmembrane</keyword>
<dbReference type="PANTHER" id="PTHR10424">
    <property type="entry name" value="VIRAL ENVELOPE PROTEIN"/>
    <property type="match status" value="1"/>
</dbReference>
<dbReference type="Gene3D" id="1.10.287.210">
    <property type="match status" value="1"/>
</dbReference>
<proteinExistence type="predicted"/>
<comment type="subcellular location">
    <subcellularLocation>
        <location evidence="1">Host cell membrane</location>
        <topology evidence="1">Single-pass type I membrane protein</topology>
    </subcellularLocation>
    <subcellularLocation>
        <location evidence="2">Host endomembrane system</location>
        <topology evidence="2">Peripheral membrane protein</topology>
    </subcellularLocation>
    <subcellularLocation>
        <location evidence="3">Virion membrane</location>
        <topology evidence="3">Single-pass type I membrane protein</topology>
    </subcellularLocation>
</comment>
<organism evidence="17 18">
    <name type="scientific">Hucho hucho</name>
    <name type="common">huchen</name>
    <dbReference type="NCBI Taxonomy" id="62062"/>
    <lineage>
        <taxon>Eukaryota</taxon>
        <taxon>Metazoa</taxon>
        <taxon>Chordata</taxon>
        <taxon>Craniata</taxon>
        <taxon>Vertebrata</taxon>
        <taxon>Euteleostomi</taxon>
        <taxon>Actinopterygii</taxon>
        <taxon>Neopterygii</taxon>
        <taxon>Teleostei</taxon>
        <taxon>Protacanthopterygii</taxon>
        <taxon>Salmoniformes</taxon>
        <taxon>Salmonidae</taxon>
        <taxon>Salmoninae</taxon>
        <taxon>Hucho</taxon>
    </lineage>
</organism>
<evidence type="ECO:0000256" key="1">
    <source>
        <dbReference type="ARBA" id="ARBA00004402"/>
    </source>
</evidence>
<dbReference type="InterPro" id="IPR018154">
    <property type="entry name" value="TLV/ENV_coat_polyprotein"/>
</dbReference>
<protein>
    <recommendedName>
        <fullName evidence="19">Envelope protein</fullName>
    </recommendedName>
</protein>
<evidence type="ECO:0000256" key="3">
    <source>
        <dbReference type="ARBA" id="ARBA00004563"/>
    </source>
</evidence>
<dbReference type="STRING" id="62062.ENSHHUP00000013051"/>
<dbReference type="Ensembl" id="ENSHHUT00000013474.1">
    <property type="protein sequence ID" value="ENSHHUP00000013051.1"/>
    <property type="gene ID" value="ENSHHUG00000008011.1"/>
</dbReference>
<evidence type="ECO:0000256" key="11">
    <source>
        <dbReference type="ARBA" id="ARBA00023157"/>
    </source>
</evidence>
<evidence type="ECO:0000256" key="2">
    <source>
        <dbReference type="ARBA" id="ARBA00004531"/>
    </source>
</evidence>
<reference evidence="18" key="1">
    <citation type="submission" date="2018-06" db="EMBL/GenBank/DDBJ databases">
        <title>Genome assembly of Danube salmon.</title>
        <authorList>
            <person name="Macqueen D.J."/>
            <person name="Gundappa M.K."/>
        </authorList>
    </citation>
    <scope>NUCLEOTIDE SEQUENCE [LARGE SCALE GENOMIC DNA]</scope>
</reference>
<keyword evidence="4" id="KW-1032">Host cell membrane</keyword>
<evidence type="ECO:0000256" key="7">
    <source>
        <dbReference type="ARBA" id="ARBA00022870"/>
    </source>
</evidence>
<keyword evidence="8 15" id="KW-1133">Transmembrane helix</keyword>
<dbReference type="PANTHER" id="PTHR10424:SF81">
    <property type="entry name" value="ERVV2 PROTEIN"/>
    <property type="match status" value="1"/>
</dbReference>
<name>A0A4W5KM52_9TELE</name>